<feature type="transmembrane region" description="Helical" evidence="2">
    <location>
        <begin position="155"/>
        <end position="175"/>
    </location>
</feature>
<dbReference type="GO" id="GO:0005886">
    <property type="term" value="C:plasma membrane"/>
    <property type="evidence" value="ECO:0007669"/>
    <property type="project" value="TreeGrafter"/>
</dbReference>
<dbReference type="RefSeq" id="WP_152837959.1">
    <property type="nucleotide sequence ID" value="NZ_WHUG01000003.1"/>
</dbReference>
<protein>
    <recommendedName>
        <fullName evidence="5">MFS transporter</fullName>
    </recommendedName>
</protein>
<evidence type="ECO:0008006" key="5">
    <source>
        <dbReference type="Google" id="ProtNLM"/>
    </source>
</evidence>
<evidence type="ECO:0000313" key="3">
    <source>
        <dbReference type="EMBL" id="MQA38617.1"/>
    </source>
</evidence>
<dbReference type="Pfam" id="PF13347">
    <property type="entry name" value="MFS_2"/>
    <property type="match status" value="1"/>
</dbReference>
<name>A0A6A7N0S0_9BURK</name>
<gene>
    <name evidence="3" type="ORF">GEV02_10680</name>
</gene>
<evidence type="ECO:0000256" key="2">
    <source>
        <dbReference type="SAM" id="Phobius"/>
    </source>
</evidence>
<dbReference type="InterPro" id="IPR039672">
    <property type="entry name" value="MFS_2"/>
</dbReference>
<dbReference type="SUPFAM" id="SSF103473">
    <property type="entry name" value="MFS general substrate transporter"/>
    <property type="match status" value="1"/>
</dbReference>
<keyword evidence="4" id="KW-1185">Reference proteome</keyword>
<feature type="transmembrane region" description="Helical" evidence="2">
    <location>
        <begin position="112"/>
        <end position="135"/>
    </location>
</feature>
<keyword evidence="2" id="KW-0472">Membrane</keyword>
<comment type="caution">
    <text evidence="3">The sequence shown here is derived from an EMBL/GenBank/DDBJ whole genome shotgun (WGS) entry which is preliminary data.</text>
</comment>
<dbReference type="PANTHER" id="PTHR11328:SF24">
    <property type="entry name" value="MAJOR FACILITATOR SUPERFAMILY (MFS) PROFILE DOMAIN-CONTAINING PROTEIN"/>
    <property type="match status" value="1"/>
</dbReference>
<evidence type="ECO:0000313" key="4">
    <source>
        <dbReference type="Proteomes" id="UP000440498"/>
    </source>
</evidence>
<keyword evidence="2" id="KW-1133">Transmembrane helix</keyword>
<feature type="transmembrane region" description="Helical" evidence="2">
    <location>
        <begin position="325"/>
        <end position="349"/>
    </location>
</feature>
<feature type="transmembrane region" description="Helical" evidence="2">
    <location>
        <begin position="361"/>
        <end position="386"/>
    </location>
</feature>
<sequence length="441" mass="45740">MAEPRPPARLVVAGFGAGPLGSTLASGVVPLLFLYYLTEYAQVPAGVAGVLLALPKFADLLLDPWLGRRADAWARALGSRSLLLMLIACALPVLSVLMFLPMTDLALPLRVAAFGVLLVLQSLMLTVFAVTHTAIASDIAADMAGRSTLMSARALGQTVAGLAVSVLAPQLVSGFKTFHGGYLGMALVLGLASIAASGACWLVVRRVPMRDGPSAEASLSLLPALRRTLRNRAFYCVVMLLILLGASSTALFAALPYANQHLLRAQPDNLSLLLTPIFLSVLAGVTAAPWLTRRAPPQTVLGGALLVALAGVSWLTAGARGNGQMIAASVVFGLAFGVLTVLISTLAMEAATKSSGEGESLGMYLGILFSAEKLGQSLGGIVVGFGLDWVGGLGVDAPPAALSRLVVVWIGAPVLPLVAALLMLLLLTSRLRAFWHKEAVQ</sequence>
<comment type="similarity">
    <text evidence="1">Belongs to the sodium:galactoside symporter (TC 2.A.2) family.</text>
</comment>
<dbReference type="GO" id="GO:0015293">
    <property type="term" value="F:symporter activity"/>
    <property type="evidence" value="ECO:0007669"/>
    <property type="project" value="InterPro"/>
</dbReference>
<accession>A0A6A7N0S0</accession>
<organism evidence="3 4">
    <name type="scientific">Rugamonas aquatica</name>
    <dbReference type="NCBI Taxonomy" id="2743357"/>
    <lineage>
        <taxon>Bacteria</taxon>
        <taxon>Pseudomonadati</taxon>
        <taxon>Pseudomonadota</taxon>
        <taxon>Betaproteobacteria</taxon>
        <taxon>Burkholderiales</taxon>
        <taxon>Oxalobacteraceae</taxon>
        <taxon>Telluria group</taxon>
        <taxon>Rugamonas</taxon>
    </lineage>
</organism>
<dbReference type="InterPro" id="IPR036259">
    <property type="entry name" value="MFS_trans_sf"/>
</dbReference>
<feature type="transmembrane region" description="Helical" evidence="2">
    <location>
        <begin position="406"/>
        <end position="427"/>
    </location>
</feature>
<feature type="transmembrane region" description="Helical" evidence="2">
    <location>
        <begin position="12"/>
        <end position="37"/>
    </location>
</feature>
<proteinExistence type="inferred from homology"/>
<dbReference type="PANTHER" id="PTHR11328">
    <property type="entry name" value="MAJOR FACILITATOR SUPERFAMILY DOMAIN-CONTAINING PROTEIN"/>
    <property type="match status" value="1"/>
</dbReference>
<feature type="transmembrane region" description="Helical" evidence="2">
    <location>
        <begin position="299"/>
        <end position="319"/>
    </location>
</feature>
<feature type="transmembrane region" description="Helical" evidence="2">
    <location>
        <begin position="181"/>
        <end position="204"/>
    </location>
</feature>
<dbReference type="GO" id="GO:0008643">
    <property type="term" value="P:carbohydrate transport"/>
    <property type="evidence" value="ECO:0007669"/>
    <property type="project" value="InterPro"/>
</dbReference>
<feature type="transmembrane region" description="Helical" evidence="2">
    <location>
        <begin position="233"/>
        <end position="258"/>
    </location>
</feature>
<dbReference type="Proteomes" id="UP000440498">
    <property type="component" value="Unassembled WGS sequence"/>
</dbReference>
<evidence type="ECO:0000256" key="1">
    <source>
        <dbReference type="ARBA" id="ARBA00009617"/>
    </source>
</evidence>
<dbReference type="Gene3D" id="1.20.1250.20">
    <property type="entry name" value="MFS general substrate transporter like domains"/>
    <property type="match status" value="1"/>
</dbReference>
<reference evidence="3 4" key="1">
    <citation type="submission" date="2019-10" db="EMBL/GenBank/DDBJ databases">
        <title>Two novel species isolated from a subtropical stream in China.</title>
        <authorList>
            <person name="Lu H."/>
        </authorList>
    </citation>
    <scope>NUCLEOTIDE SEQUENCE [LARGE SCALE GENOMIC DNA]</scope>
    <source>
        <strain evidence="3 4">FT29W</strain>
    </source>
</reference>
<dbReference type="EMBL" id="WHUG01000003">
    <property type="protein sequence ID" value="MQA38617.1"/>
    <property type="molecule type" value="Genomic_DNA"/>
</dbReference>
<feature type="transmembrane region" description="Helical" evidence="2">
    <location>
        <begin position="270"/>
        <end position="292"/>
    </location>
</feature>
<keyword evidence="2" id="KW-0812">Transmembrane</keyword>
<dbReference type="AlphaFoldDB" id="A0A6A7N0S0"/>
<feature type="transmembrane region" description="Helical" evidence="2">
    <location>
        <begin position="82"/>
        <end position="100"/>
    </location>
</feature>